<dbReference type="InterPro" id="IPR038377">
    <property type="entry name" value="Na/Glc_symporter_sf"/>
</dbReference>
<comment type="caution">
    <text evidence="13">The sequence shown here is derived from an EMBL/GenBank/DDBJ whole genome shotgun (WGS) entry which is preliminary data.</text>
</comment>
<dbReference type="GO" id="GO:0006814">
    <property type="term" value="P:sodium ion transport"/>
    <property type="evidence" value="ECO:0007669"/>
    <property type="project" value="UniProtKB-KW"/>
</dbReference>
<evidence type="ECO:0000313" key="14">
    <source>
        <dbReference type="Proteomes" id="UP000193849"/>
    </source>
</evidence>
<evidence type="ECO:0000256" key="8">
    <source>
        <dbReference type="ARBA" id="ARBA00023065"/>
    </source>
</evidence>
<evidence type="ECO:0000256" key="12">
    <source>
        <dbReference type="SAM" id="Phobius"/>
    </source>
</evidence>
<evidence type="ECO:0000256" key="7">
    <source>
        <dbReference type="ARBA" id="ARBA00023053"/>
    </source>
</evidence>
<evidence type="ECO:0000313" key="13">
    <source>
        <dbReference type="EMBL" id="ORO88700.1"/>
    </source>
</evidence>
<dbReference type="InterPro" id="IPR051163">
    <property type="entry name" value="Sodium:Solute_Symporter_SSF"/>
</dbReference>
<keyword evidence="6 12" id="KW-1133">Transmembrane helix</keyword>
<feature type="transmembrane region" description="Helical" evidence="12">
    <location>
        <begin position="427"/>
        <end position="447"/>
    </location>
</feature>
<accession>A0A1X1JNH2</accession>
<keyword evidence="10" id="KW-0739">Sodium transport</keyword>
<dbReference type="PANTHER" id="PTHR42985:SF40">
    <property type="entry name" value="LD47995P-RELATED"/>
    <property type="match status" value="1"/>
</dbReference>
<dbReference type="GO" id="GO:0005886">
    <property type="term" value="C:plasma membrane"/>
    <property type="evidence" value="ECO:0007669"/>
    <property type="project" value="UniProtKB-SubCell"/>
</dbReference>
<keyword evidence="5 12" id="KW-0812">Transmembrane</keyword>
<feature type="transmembrane region" description="Helical" evidence="12">
    <location>
        <begin position="214"/>
        <end position="233"/>
    </location>
</feature>
<dbReference type="PROSITE" id="PS50283">
    <property type="entry name" value="NA_SOLUT_SYMP_3"/>
    <property type="match status" value="1"/>
</dbReference>
<evidence type="ECO:0000256" key="2">
    <source>
        <dbReference type="ARBA" id="ARBA00006434"/>
    </source>
</evidence>
<evidence type="ECO:0000256" key="3">
    <source>
        <dbReference type="ARBA" id="ARBA00022448"/>
    </source>
</evidence>
<feature type="transmembrane region" description="Helical" evidence="12">
    <location>
        <begin position="297"/>
        <end position="314"/>
    </location>
</feature>
<feature type="transmembrane region" description="Helical" evidence="12">
    <location>
        <begin position="371"/>
        <end position="391"/>
    </location>
</feature>
<evidence type="ECO:0000256" key="9">
    <source>
        <dbReference type="ARBA" id="ARBA00023136"/>
    </source>
</evidence>
<keyword evidence="8" id="KW-0406">Ion transport</keyword>
<keyword evidence="9 12" id="KW-0472">Membrane</keyword>
<feature type="transmembrane region" description="Helical" evidence="12">
    <location>
        <begin position="115"/>
        <end position="136"/>
    </location>
</feature>
<dbReference type="InterPro" id="IPR001734">
    <property type="entry name" value="Na/solute_symporter"/>
</dbReference>
<dbReference type="Pfam" id="PF00474">
    <property type="entry name" value="SSF"/>
    <property type="match status" value="1"/>
</dbReference>
<feature type="transmembrane region" description="Helical" evidence="12">
    <location>
        <begin position="403"/>
        <end position="421"/>
    </location>
</feature>
<keyword evidence="3" id="KW-0813">Transport</keyword>
<dbReference type="PANTHER" id="PTHR42985">
    <property type="entry name" value="SODIUM-COUPLED MONOCARBOXYLATE TRANSPORTER"/>
    <property type="match status" value="1"/>
</dbReference>
<dbReference type="AlphaFoldDB" id="A0A1X1JNH2"/>
<sequence>MLGILVTLSLYFCLISWIAYRKKGSEEDYYQVKKAVPVTVLAFSVFATLLSPISFLTLVGNAYTGRSYLWFAQCGIFLAIPLAHRYFLPLYQKGNYETAYHLLEDKFQSTGIRSLASGLFILYQLGRIAVVTYLLSQALEPFIPINQLVLSGLLLLLTVYYLARGGLLTVLWTDFFQGLVLLAILALFLPRIAQSGLVVNSSQQLSHFAETLDGHTVFILVAGAGFSSLFSYVSSQDIVQRFNSEMGSQKIGKILWLQGLLSFGIAGLLYLIGGLIRQENFATTSTNPVLIAYAREGLAPWFGSFIMLALLAAGQSTVSSSMNAIVTCLKLDFAWTKIRWSPSILSFALAGLSWLLCILLMNAEIYSIYEWINGFMGLTLGVIGGLYLLVLLLKKPSLPLAKIYLVFSLGVLVLYHYSGFFANPTPWLNSIITTLSALFISILGRLYESKI</sequence>
<dbReference type="GO" id="GO:0015293">
    <property type="term" value="F:symporter activity"/>
    <property type="evidence" value="ECO:0007669"/>
    <property type="project" value="TreeGrafter"/>
</dbReference>
<evidence type="ECO:0000256" key="5">
    <source>
        <dbReference type="ARBA" id="ARBA00022692"/>
    </source>
</evidence>
<dbReference type="Gene3D" id="1.20.1730.10">
    <property type="entry name" value="Sodium/glucose cotransporter"/>
    <property type="match status" value="1"/>
</dbReference>
<evidence type="ECO:0000256" key="10">
    <source>
        <dbReference type="ARBA" id="ARBA00023201"/>
    </source>
</evidence>
<proteinExistence type="inferred from homology"/>
<feature type="transmembrane region" description="Helical" evidence="12">
    <location>
        <begin position="35"/>
        <end position="56"/>
    </location>
</feature>
<name>A0A1X1JNH2_STRMT</name>
<keyword evidence="7" id="KW-0915">Sodium</keyword>
<keyword evidence="4" id="KW-1003">Cell membrane</keyword>
<dbReference type="RefSeq" id="WP_084947223.1">
    <property type="nucleotide sequence ID" value="NZ_JALDVZ010000005.1"/>
</dbReference>
<dbReference type="Proteomes" id="UP000193849">
    <property type="component" value="Unassembled WGS sequence"/>
</dbReference>
<evidence type="ECO:0000256" key="4">
    <source>
        <dbReference type="ARBA" id="ARBA00022475"/>
    </source>
</evidence>
<feature type="transmembrane region" description="Helical" evidence="12">
    <location>
        <begin position="142"/>
        <end position="163"/>
    </location>
</feature>
<comment type="similarity">
    <text evidence="2 11">Belongs to the sodium:solute symporter (SSF) (TC 2.A.21) family.</text>
</comment>
<organism evidence="13 14">
    <name type="scientific">Streptococcus mitis</name>
    <dbReference type="NCBI Taxonomy" id="28037"/>
    <lineage>
        <taxon>Bacteria</taxon>
        <taxon>Bacillati</taxon>
        <taxon>Bacillota</taxon>
        <taxon>Bacilli</taxon>
        <taxon>Lactobacillales</taxon>
        <taxon>Streptococcaceae</taxon>
        <taxon>Streptococcus</taxon>
        <taxon>Streptococcus mitis group</taxon>
    </lineage>
</organism>
<evidence type="ECO:0000256" key="11">
    <source>
        <dbReference type="RuleBase" id="RU362091"/>
    </source>
</evidence>
<reference evidence="13 14" key="1">
    <citation type="journal article" date="2016" name="Eur. J. Clin. Microbiol. Infect. Dis.">
        <title>Whole genome sequencing as a tool for phylogenetic analysis of clinical strains of Mitis group streptococci.</title>
        <authorList>
            <person name="Rasmussen L.H."/>
            <person name="Dargis R."/>
            <person name="Hojholt K."/>
            <person name="Christensen J.J."/>
            <person name="Skovgaard O."/>
            <person name="Justesen U.S."/>
            <person name="Rosenvinge F.S."/>
            <person name="Moser C."/>
            <person name="Lukjancenko O."/>
            <person name="Rasmussen S."/>
            <person name="Nielsen X.C."/>
        </authorList>
    </citation>
    <scope>NUCLEOTIDE SEQUENCE [LARGE SCALE GENOMIC DNA]</scope>
    <source>
        <strain evidence="13 14">RH_777_07</strain>
    </source>
</reference>
<protein>
    <submittedName>
        <fullName evidence="13">Sodium:solute symporter</fullName>
    </submittedName>
</protein>
<feature type="transmembrane region" description="Helical" evidence="12">
    <location>
        <begin position="175"/>
        <end position="194"/>
    </location>
</feature>
<gene>
    <name evidence="13" type="ORF">B7702_05870</name>
</gene>
<feature type="transmembrane region" description="Helical" evidence="12">
    <location>
        <begin position="68"/>
        <end position="88"/>
    </location>
</feature>
<evidence type="ECO:0000256" key="1">
    <source>
        <dbReference type="ARBA" id="ARBA00004651"/>
    </source>
</evidence>
<feature type="transmembrane region" description="Helical" evidence="12">
    <location>
        <begin position="344"/>
        <end position="365"/>
    </location>
</feature>
<feature type="transmembrane region" description="Helical" evidence="12">
    <location>
        <begin position="254"/>
        <end position="277"/>
    </location>
</feature>
<feature type="transmembrane region" description="Helical" evidence="12">
    <location>
        <begin position="6"/>
        <end position="23"/>
    </location>
</feature>
<comment type="subcellular location">
    <subcellularLocation>
        <location evidence="1">Cell membrane</location>
        <topology evidence="1">Multi-pass membrane protein</topology>
    </subcellularLocation>
</comment>
<evidence type="ECO:0000256" key="6">
    <source>
        <dbReference type="ARBA" id="ARBA00022989"/>
    </source>
</evidence>
<dbReference type="EMBL" id="NCVD01000048">
    <property type="protein sequence ID" value="ORO88700.1"/>
    <property type="molecule type" value="Genomic_DNA"/>
</dbReference>